<dbReference type="Gene3D" id="1.10.443.10">
    <property type="entry name" value="Intergrase catalytic core"/>
    <property type="match status" value="1"/>
</dbReference>
<keyword evidence="1" id="KW-0233">DNA recombination</keyword>
<proteinExistence type="predicted"/>
<evidence type="ECO:0000259" key="2">
    <source>
        <dbReference type="Pfam" id="PF00589"/>
    </source>
</evidence>
<dbReference type="OrthoDB" id="2433192at2759"/>
<dbReference type="SUPFAM" id="SSF56349">
    <property type="entry name" value="DNA breaking-rejoining enzymes"/>
    <property type="match status" value="1"/>
</dbReference>
<protein>
    <submittedName>
        <fullName evidence="3">6267_t:CDS:1</fullName>
    </submittedName>
</protein>
<gene>
    <name evidence="3" type="ORF">CPELLU_LOCUS3313</name>
</gene>
<dbReference type="PANTHER" id="PTHR34605">
    <property type="entry name" value="PHAGE_INTEGRASE DOMAIN-CONTAINING PROTEIN"/>
    <property type="match status" value="1"/>
</dbReference>
<organism evidence="3 4">
    <name type="scientific">Cetraspora pellucida</name>
    <dbReference type="NCBI Taxonomy" id="1433469"/>
    <lineage>
        <taxon>Eukaryota</taxon>
        <taxon>Fungi</taxon>
        <taxon>Fungi incertae sedis</taxon>
        <taxon>Mucoromycota</taxon>
        <taxon>Glomeromycotina</taxon>
        <taxon>Glomeromycetes</taxon>
        <taxon>Diversisporales</taxon>
        <taxon>Gigasporaceae</taxon>
        <taxon>Cetraspora</taxon>
    </lineage>
</organism>
<feature type="domain" description="Tyr recombinase" evidence="2">
    <location>
        <begin position="6"/>
        <end position="137"/>
    </location>
</feature>
<accession>A0A9N9A4H9</accession>
<evidence type="ECO:0000256" key="1">
    <source>
        <dbReference type="ARBA" id="ARBA00023172"/>
    </source>
</evidence>
<sequence length="158" mass="18055">MHHPDELYKLKLKDIKFEDKLCWLHISSFKTDQSANRNFISIEYTDSCYCSIKLLRSYLLIRLKTTKDEPLFLLRQEKQLTVKTVGTIVKRIARNTGAQGRFTTYSIRIGGATAAMKAGLSLTQIRTIGGWDSKAVMLYLRSVGTTELKISRRMGFAN</sequence>
<dbReference type="Pfam" id="PF00589">
    <property type="entry name" value="Phage_integrase"/>
    <property type="match status" value="1"/>
</dbReference>
<dbReference type="InterPro" id="IPR052925">
    <property type="entry name" value="Phage_Integrase-like_Recomb"/>
</dbReference>
<dbReference type="InterPro" id="IPR002104">
    <property type="entry name" value="Integrase_catalytic"/>
</dbReference>
<dbReference type="GO" id="GO:0015074">
    <property type="term" value="P:DNA integration"/>
    <property type="evidence" value="ECO:0007669"/>
    <property type="project" value="InterPro"/>
</dbReference>
<dbReference type="GO" id="GO:0006310">
    <property type="term" value="P:DNA recombination"/>
    <property type="evidence" value="ECO:0007669"/>
    <property type="project" value="UniProtKB-KW"/>
</dbReference>
<dbReference type="Proteomes" id="UP000789759">
    <property type="component" value="Unassembled WGS sequence"/>
</dbReference>
<keyword evidence="4" id="KW-1185">Reference proteome</keyword>
<dbReference type="InterPro" id="IPR013762">
    <property type="entry name" value="Integrase-like_cat_sf"/>
</dbReference>
<comment type="caution">
    <text evidence="3">The sequence shown here is derived from an EMBL/GenBank/DDBJ whole genome shotgun (WGS) entry which is preliminary data.</text>
</comment>
<dbReference type="AlphaFoldDB" id="A0A9N9A4H9"/>
<evidence type="ECO:0000313" key="4">
    <source>
        <dbReference type="Proteomes" id="UP000789759"/>
    </source>
</evidence>
<dbReference type="InterPro" id="IPR011010">
    <property type="entry name" value="DNA_brk_join_enz"/>
</dbReference>
<name>A0A9N9A4H9_9GLOM</name>
<evidence type="ECO:0000313" key="3">
    <source>
        <dbReference type="EMBL" id="CAG8519447.1"/>
    </source>
</evidence>
<dbReference type="EMBL" id="CAJVQA010001580">
    <property type="protein sequence ID" value="CAG8519447.1"/>
    <property type="molecule type" value="Genomic_DNA"/>
</dbReference>
<dbReference type="GO" id="GO:0003677">
    <property type="term" value="F:DNA binding"/>
    <property type="evidence" value="ECO:0007669"/>
    <property type="project" value="InterPro"/>
</dbReference>
<dbReference type="PANTHER" id="PTHR34605:SF3">
    <property type="entry name" value="P CELL-TYPE AGGLUTINATION PROTEIN MAP4-LIKE-RELATED"/>
    <property type="match status" value="1"/>
</dbReference>
<reference evidence="3" key="1">
    <citation type="submission" date="2021-06" db="EMBL/GenBank/DDBJ databases">
        <authorList>
            <person name="Kallberg Y."/>
            <person name="Tangrot J."/>
            <person name="Rosling A."/>
        </authorList>
    </citation>
    <scope>NUCLEOTIDE SEQUENCE</scope>
    <source>
        <strain evidence="3">FL966</strain>
    </source>
</reference>